<evidence type="ECO:0000256" key="7">
    <source>
        <dbReference type="ARBA" id="ARBA00023180"/>
    </source>
</evidence>
<evidence type="ECO:0000256" key="1">
    <source>
        <dbReference type="ARBA" id="ARBA00004651"/>
    </source>
</evidence>
<accession>A0A7E4ZWC4</accession>
<evidence type="ECO:0000313" key="11">
    <source>
        <dbReference type="WBParaSite" id="Pan_g21553.t1"/>
    </source>
</evidence>
<dbReference type="GO" id="GO:0006897">
    <property type="term" value="P:endocytosis"/>
    <property type="evidence" value="ECO:0007669"/>
    <property type="project" value="TreeGrafter"/>
</dbReference>
<dbReference type="PANTHER" id="PTHR10796">
    <property type="entry name" value="PATCHED-RELATED"/>
    <property type="match status" value="1"/>
</dbReference>
<feature type="domain" description="SSD" evidence="9">
    <location>
        <begin position="284"/>
        <end position="452"/>
    </location>
</feature>
<keyword evidence="3" id="KW-1003">Cell membrane</keyword>
<keyword evidence="5 8" id="KW-1133">Transmembrane helix</keyword>
<keyword evidence="6 8" id="KW-0472">Membrane</keyword>
<evidence type="ECO:0000256" key="5">
    <source>
        <dbReference type="ARBA" id="ARBA00022989"/>
    </source>
</evidence>
<dbReference type="WBParaSite" id="Pan_g21553.t1">
    <property type="protein sequence ID" value="Pan_g21553.t1"/>
    <property type="gene ID" value="Pan_g21553"/>
</dbReference>
<comment type="subcellular location">
    <subcellularLocation>
        <location evidence="1">Cell membrane</location>
        <topology evidence="1">Multi-pass membrane protein</topology>
    </subcellularLocation>
</comment>
<sequence>MDDSTSSSSTIDLNKNETRFIRLVHKFFRWLGRFIARHAILVIVICTAITVIGGIKMRRTPKRSDLTGYAPQGARSLYEHHVYEEFFGKHGQGIQILIMLMAKDNGTMLRNSHLNETVDLIDTISQEFSIYNEKKGKNETFMEFCYGFCQYNEPVRQFYNGFQVQQISRTNRVDLRYPKTTMFGRKFSLQPNFFGIELFSDAEMAKFDETNTQPLSNIKSAKMIVLQFRAERDESWQQEHVKQYEIAVSDYFENTFKSDHIRALVVTPYYVQKEIQRGGLKLQPFISVGFALMLVFTIATTLISTAFAGQCSWYKIINAFFAVVVPLMSVAASFGILFFIGVRFGPILLVTPFLILAIGVDDSFLMMHAWQRVVQKLRKHPRDDDSIEYRLGEVLAEAGPSICISALTNIMAFSVGAFTSPPEVELFCIANAFTIFVDTVFSVTIYAAVMALCGERDMKNESDAPTVNCLTKVISKTKDHAYAFLDKYIKWLTHIGTSLCILVVFGVYIAVSIYGTLNFGIDLSAEKFFLSDSRIVEAEKLRLQYVVPYYSPVIVVINNPGDLSNVDRIEALNEMVERFEKLNDSIGPDSTMYFMRDYQSYKDPFDEDPDTLKPFNASDLDAFIGWPEYSFWRGFLQTANNSFEEFQLNKFFFLTAFNGTHLRDWHERSRLLDTVRHEAANPSIASFNATIHTDDAMFLDLINVIPSVTWQSALATLVCMLIACVLFMADPFTVTVSTSAICSICIGIFGFLHYWGISQDPIMMAAVLMSIGFSVDIPAHIAFHYYRTGGTNIEGNEYPVEQRLRTTLAAVGFPVVQAGISTNLCVLSLLMVKLYMGEVFVKSMVLCVSLGLLHGLFVMPAVFNLSFVVKRWFRKLRKHKICSQAGDNLAKL</sequence>
<dbReference type="InterPro" id="IPR003392">
    <property type="entry name" value="PTHD_SSD"/>
</dbReference>
<protein>
    <submittedName>
        <fullName evidence="11">SSD domain-containing protein</fullName>
    </submittedName>
</protein>
<feature type="transmembrane region" description="Helical" evidence="8">
    <location>
        <begin position="285"/>
        <end position="307"/>
    </location>
</feature>
<feature type="transmembrane region" description="Helical" evidence="8">
    <location>
        <begin position="762"/>
        <end position="786"/>
    </location>
</feature>
<evidence type="ECO:0000259" key="9">
    <source>
        <dbReference type="PROSITE" id="PS50156"/>
    </source>
</evidence>
<feature type="transmembrane region" description="Helical" evidence="8">
    <location>
        <begin position="807"/>
        <end position="831"/>
    </location>
</feature>
<dbReference type="PANTHER" id="PTHR10796:SF88">
    <property type="entry name" value="SSD DOMAIN-CONTAINING PROTEIN"/>
    <property type="match status" value="1"/>
</dbReference>
<keyword evidence="10" id="KW-1185">Reference proteome</keyword>
<feature type="transmembrane region" description="Helical" evidence="8">
    <location>
        <begin position="35"/>
        <end position="55"/>
    </location>
</feature>
<keyword evidence="7" id="KW-0325">Glycoprotein</keyword>
<feature type="transmembrane region" description="Helical" evidence="8">
    <location>
        <begin position="708"/>
        <end position="729"/>
    </location>
</feature>
<dbReference type="Pfam" id="PF02460">
    <property type="entry name" value="Patched"/>
    <property type="match status" value="1"/>
</dbReference>
<evidence type="ECO:0000256" key="3">
    <source>
        <dbReference type="ARBA" id="ARBA00022475"/>
    </source>
</evidence>
<name>A0A7E4ZWC4_PANRE</name>
<dbReference type="SUPFAM" id="SSF82866">
    <property type="entry name" value="Multidrug efflux transporter AcrB transmembrane domain"/>
    <property type="match status" value="2"/>
</dbReference>
<dbReference type="PROSITE" id="PS50156">
    <property type="entry name" value="SSD"/>
    <property type="match status" value="1"/>
</dbReference>
<reference evidence="10" key="1">
    <citation type="journal article" date="2013" name="Genetics">
        <title>The draft genome and transcriptome of Panagrellus redivivus are shaped by the harsh demands of a free-living lifestyle.</title>
        <authorList>
            <person name="Srinivasan J."/>
            <person name="Dillman A.R."/>
            <person name="Macchietto M.G."/>
            <person name="Heikkinen L."/>
            <person name="Lakso M."/>
            <person name="Fracchia K.M."/>
            <person name="Antoshechkin I."/>
            <person name="Mortazavi A."/>
            <person name="Wong G."/>
            <person name="Sternberg P.W."/>
        </authorList>
    </citation>
    <scope>NUCLEOTIDE SEQUENCE [LARGE SCALE GENOMIC DNA]</scope>
    <source>
        <strain evidence="10">MT8872</strain>
    </source>
</reference>
<evidence type="ECO:0000256" key="4">
    <source>
        <dbReference type="ARBA" id="ARBA00022692"/>
    </source>
</evidence>
<feature type="transmembrane region" description="Helical" evidence="8">
    <location>
        <begin position="495"/>
        <end position="517"/>
    </location>
</feature>
<evidence type="ECO:0000313" key="10">
    <source>
        <dbReference type="Proteomes" id="UP000492821"/>
    </source>
</evidence>
<dbReference type="InterPro" id="IPR000731">
    <property type="entry name" value="SSD"/>
</dbReference>
<feature type="transmembrane region" description="Helical" evidence="8">
    <location>
        <begin position="736"/>
        <end position="756"/>
    </location>
</feature>
<reference evidence="11" key="2">
    <citation type="submission" date="2020-10" db="UniProtKB">
        <authorList>
            <consortium name="WormBaseParasite"/>
        </authorList>
    </citation>
    <scope>IDENTIFICATION</scope>
</reference>
<dbReference type="FunFam" id="1.20.1640.10:FF:000013">
    <property type="entry name" value="PaTched Related family"/>
    <property type="match status" value="1"/>
</dbReference>
<dbReference type="Proteomes" id="UP000492821">
    <property type="component" value="Unassembled WGS sequence"/>
</dbReference>
<evidence type="ECO:0000256" key="6">
    <source>
        <dbReference type="ARBA" id="ARBA00023136"/>
    </source>
</evidence>
<evidence type="ECO:0000256" key="2">
    <source>
        <dbReference type="ARBA" id="ARBA00005585"/>
    </source>
</evidence>
<evidence type="ECO:0000256" key="8">
    <source>
        <dbReference type="SAM" id="Phobius"/>
    </source>
</evidence>
<dbReference type="Gene3D" id="1.20.1640.10">
    <property type="entry name" value="Multidrug efflux transporter AcrB transmembrane domain"/>
    <property type="match status" value="2"/>
</dbReference>
<organism evidence="10 11">
    <name type="scientific">Panagrellus redivivus</name>
    <name type="common">Microworm</name>
    <dbReference type="NCBI Taxonomy" id="6233"/>
    <lineage>
        <taxon>Eukaryota</taxon>
        <taxon>Metazoa</taxon>
        <taxon>Ecdysozoa</taxon>
        <taxon>Nematoda</taxon>
        <taxon>Chromadorea</taxon>
        <taxon>Rhabditida</taxon>
        <taxon>Tylenchina</taxon>
        <taxon>Panagrolaimomorpha</taxon>
        <taxon>Panagrolaimoidea</taxon>
        <taxon>Panagrolaimidae</taxon>
        <taxon>Panagrellus</taxon>
    </lineage>
</organism>
<dbReference type="GO" id="GO:0018996">
    <property type="term" value="P:molting cycle, collagen and cuticulin-based cuticle"/>
    <property type="evidence" value="ECO:0007669"/>
    <property type="project" value="TreeGrafter"/>
</dbReference>
<feature type="transmembrane region" description="Helical" evidence="8">
    <location>
        <begin position="347"/>
        <end position="370"/>
    </location>
</feature>
<comment type="similarity">
    <text evidence="2">Belongs to the patched family.</text>
</comment>
<feature type="transmembrane region" description="Helical" evidence="8">
    <location>
        <begin position="319"/>
        <end position="340"/>
    </location>
</feature>
<dbReference type="GO" id="GO:0005886">
    <property type="term" value="C:plasma membrane"/>
    <property type="evidence" value="ECO:0007669"/>
    <property type="project" value="UniProtKB-SubCell"/>
</dbReference>
<feature type="transmembrane region" description="Helical" evidence="8">
    <location>
        <begin position="843"/>
        <end position="869"/>
    </location>
</feature>
<dbReference type="AlphaFoldDB" id="A0A7E4ZWC4"/>
<keyword evidence="4 8" id="KW-0812">Transmembrane</keyword>
<dbReference type="InterPro" id="IPR051697">
    <property type="entry name" value="Patched_domain-protein"/>
</dbReference>
<proteinExistence type="inferred from homology"/>
<dbReference type="GO" id="GO:0030659">
    <property type="term" value="C:cytoplasmic vesicle membrane"/>
    <property type="evidence" value="ECO:0007669"/>
    <property type="project" value="TreeGrafter"/>
</dbReference>
<feature type="transmembrane region" description="Helical" evidence="8">
    <location>
        <begin position="429"/>
        <end position="453"/>
    </location>
</feature>